<dbReference type="PANTHER" id="PTHR43448">
    <property type="entry name" value="PROTOHEME IX FARNESYLTRANSFERASE, MITOCHONDRIAL"/>
    <property type="match status" value="1"/>
</dbReference>
<comment type="caution">
    <text evidence="10">The sequence shown here is derived from an EMBL/GenBank/DDBJ whole genome shotgun (WGS) entry which is preliminary data.</text>
</comment>
<evidence type="ECO:0000313" key="11">
    <source>
        <dbReference type="Proteomes" id="UP001281447"/>
    </source>
</evidence>
<feature type="transmembrane region" description="Helical" evidence="9">
    <location>
        <begin position="54"/>
        <end position="75"/>
    </location>
</feature>
<sequence length="140" mass="16136">MEATIYALVGWFVYVVLYTFWSKRKYTLNTIIGSISGAVTPMIGWGAVTSTFHIVPIMMFAIIFIWQVPHTFSIAMRRYDDYKAAGVPMLPVVFGFDMTKRQSVIYIACLLPLPFFFDFAWLAFRDFRNDTEPGVACNRF</sequence>
<dbReference type="EMBL" id="JAWDIP010000003">
    <property type="protein sequence ID" value="MDY0393325.1"/>
    <property type="molecule type" value="Genomic_DNA"/>
</dbReference>
<dbReference type="InterPro" id="IPR006369">
    <property type="entry name" value="Protohaem_IX_farnesylTrfase"/>
</dbReference>
<protein>
    <recommendedName>
        <fullName evidence="2">heme o synthase</fullName>
        <ecNumber evidence="2">2.5.1.141</ecNumber>
    </recommendedName>
</protein>
<proteinExistence type="predicted"/>
<organism evidence="10 11">
    <name type="scientific">Tigheibacillus halophilus</name>
    <dbReference type="NCBI Taxonomy" id="361280"/>
    <lineage>
        <taxon>Bacteria</taxon>
        <taxon>Bacillati</taxon>
        <taxon>Bacillota</taxon>
        <taxon>Bacilli</taxon>
        <taxon>Bacillales</taxon>
        <taxon>Bacillaceae</taxon>
        <taxon>Tigheibacillus</taxon>
    </lineage>
</organism>
<keyword evidence="11" id="KW-1185">Reference proteome</keyword>
<dbReference type="Pfam" id="PF01040">
    <property type="entry name" value="UbiA"/>
    <property type="match status" value="1"/>
</dbReference>
<feature type="transmembrane region" description="Helical" evidence="9">
    <location>
        <begin position="28"/>
        <end position="48"/>
    </location>
</feature>
<evidence type="ECO:0000256" key="5">
    <source>
        <dbReference type="ARBA" id="ARBA00022692"/>
    </source>
</evidence>
<keyword evidence="4" id="KW-0808">Transferase</keyword>
<evidence type="ECO:0000256" key="4">
    <source>
        <dbReference type="ARBA" id="ARBA00022679"/>
    </source>
</evidence>
<dbReference type="EC" id="2.5.1.141" evidence="2"/>
<dbReference type="InterPro" id="IPR000537">
    <property type="entry name" value="UbiA_prenyltransferase"/>
</dbReference>
<evidence type="ECO:0000313" key="10">
    <source>
        <dbReference type="EMBL" id="MDY0393325.1"/>
    </source>
</evidence>
<comment type="catalytic activity">
    <reaction evidence="8">
        <text>heme b + (2E,6E)-farnesyl diphosphate + H2O = Fe(II)-heme o + diphosphate</text>
        <dbReference type="Rhea" id="RHEA:28070"/>
        <dbReference type="ChEBI" id="CHEBI:15377"/>
        <dbReference type="ChEBI" id="CHEBI:33019"/>
        <dbReference type="ChEBI" id="CHEBI:60344"/>
        <dbReference type="ChEBI" id="CHEBI:60530"/>
        <dbReference type="ChEBI" id="CHEBI:175763"/>
        <dbReference type="EC" id="2.5.1.141"/>
    </reaction>
</comment>
<dbReference type="CDD" id="cd13957">
    <property type="entry name" value="PT_UbiA_Cox10"/>
    <property type="match status" value="1"/>
</dbReference>
<name>A0ABU5C2H7_9BACI</name>
<evidence type="ECO:0000256" key="7">
    <source>
        <dbReference type="ARBA" id="ARBA00023136"/>
    </source>
</evidence>
<reference evidence="10 11" key="1">
    <citation type="submission" date="2023-10" db="EMBL/GenBank/DDBJ databases">
        <title>Virgibacillus halophilus 5B73C genome.</title>
        <authorList>
            <person name="Miliotis G."/>
            <person name="Sengupta P."/>
            <person name="Hameed A."/>
            <person name="Chuvochina M."/>
            <person name="Mcdonagh F."/>
            <person name="Simpson A.C."/>
            <person name="Singh N.K."/>
            <person name="Rekha P.D."/>
            <person name="Raman K."/>
            <person name="Hugenholtz P."/>
            <person name="Venkateswaran K."/>
        </authorList>
    </citation>
    <scope>NUCLEOTIDE SEQUENCE [LARGE SCALE GENOMIC DNA]</scope>
    <source>
        <strain evidence="10 11">5B73C</strain>
    </source>
</reference>
<keyword evidence="6 9" id="KW-1133">Transmembrane helix</keyword>
<keyword evidence="5 9" id="KW-0812">Transmembrane</keyword>
<feature type="transmembrane region" description="Helical" evidence="9">
    <location>
        <begin position="6"/>
        <end position="21"/>
    </location>
</feature>
<evidence type="ECO:0000256" key="8">
    <source>
        <dbReference type="ARBA" id="ARBA00047690"/>
    </source>
</evidence>
<dbReference type="PANTHER" id="PTHR43448:SF2">
    <property type="entry name" value="PROTOHEME IX FARNESYLTRANSFERASE, MITOCHONDRIAL"/>
    <property type="match status" value="1"/>
</dbReference>
<evidence type="ECO:0000256" key="3">
    <source>
        <dbReference type="ARBA" id="ARBA00022475"/>
    </source>
</evidence>
<gene>
    <name evidence="10" type="ORF">RWE15_01385</name>
</gene>
<evidence type="ECO:0000256" key="9">
    <source>
        <dbReference type="SAM" id="Phobius"/>
    </source>
</evidence>
<dbReference type="Proteomes" id="UP001281447">
    <property type="component" value="Unassembled WGS sequence"/>
</dbReference>
<evidence type="ECO:0000256" key="1">
    <source>
        <dbReference type="ARBA" id="ARBA00004141"/>
    </source>
</evidence>
<comment type="subcellular location">
    <subcellularLocation>
        <location evidence="1">Membrane</location>
        <topology evidence="1">Multi-pass membrane protein</topology>
    </subcellularLocation>
</comment>
<evidence type="ECO:0000256" key="6">
    <source>
        <dbReference type="ARBA" id="ARBA00022989"/>
    </source>
</evidence>
<feature type="transmembrane region" description="Helical" evidence="9">
    <location>
        <begin position="104"/>
        <end position="124"/>
    </location>
</feature>
<keyword evidence="7 9" id="KW-0472">Membrane</keyword>
<keyword evidence="3" id="KW-1003">Cell membrane</keyword>
<evidence type="ECO:0000256" key="2">
    <source>
        <dbReference type="ARBA" id="ARBA00012292"/>
    </source>
</evidence>
<accession>A0ABU5C2H7</accession>